<sequence length="78" mass="9354">MKTKTWHITARNERDWHIEEKGELLIRFDYRDDAIREAARRAQAHEAEGEQAHLVIHRLDGSIERELHFGRPSFRPRP</sequence>
<dbReference type="AlphaFoldDB" id="A0A4R2I4Z7"/>
<dbReference type="Pfam" id="PF09954">
    <property type="entry name" value="DUF2188"/>
    <property type="match status" value="1"/>
</dbReference>
<dbReference type="EMBL" id="SLWQ01000008">
    <property type="protein sequence ID" value="TCO38188.1"/>
    <property type="molecule type" value="Genomic_DNA"/>
</dbReference>
<evidence type="ECO:0000313" key="1">
    <source>
        <dbReference type="EMBL" id="TCO38188.1"/>
    </source>
</evidence>
<evidence type="ECO:0000313" key="2">
    <source>
        <dbReference type="Proteomes" id="UP000294862"/>
    </source>
</evidence>
<name>A0A4R2I4Z7_9GAMM</name>
<dbReference type="InterPro" id="IPR018691">
    <property type="entry name" value="DUF2188"/>
</dbReference>
<protein>
    <submittedName>
        <fullName evidence="1">Uncharacterized protein DUF2188</fullName>
    </submittedName>
</protein>
<keyword evidence="2" id="KW-1185">Reference proteome</keyword>
<dbReference type="Proteomes" id="UP000294862">
    <property type="component" value="Unassembled WGS sequence"/>
</dbReference>
<gene>
    <name evidence="1" type="ORF">EV148_10824</name>
</gene>
<comment type="caution">
    <text evidence="1">The sequence shown here is derived from an EMBL/GenBank/DDBJ whole genome shotgun (WGS) entry which is preliminary data.</text>
</comment>
<reference evidence="1 2" key="1">
    <citation type="journal article" date="2015" name="Stand. Genomic Sci.">
        <title>Genomic Encyclopedia of Bacterial and Archaeal Type Strains, Phase III: the genomes of soil and plant-associated and newly described type strains.</title>
        <authorList>
            <person name="Whitman W.B."/>
            <person name="Woyke T."/>
            <person name="Klenk H.P."/>
            <person name="Zhou Y."/>
            <person name="Lilburn T.G."/>
            <person name="Beck B.J."/>
            <person name="De Vos P."/>
            <person name="Vandamme P."/>
            <person name="Eisen J.A."/>
            <person name="Garrity G."/>
            <person name="Hugenholtz P."/>
            <person name="Kyrpides N.C."/>
        </authorList>
    </citation>
    <scope>NUCLEOTIDE SEQUENCE [LARGE SCALE GENOMIC DNA]</scope>
    <source>
        <strain evidence="1 2">A3</strain>
    </source>
</reference>
<dbReference type="RefSeq" id="WP_131999297.1">
    <property type="nucleotide sequence ID" value="NZ_SLWQ01000008.1"/>
</dbReference>
<organism evidence="1 2">
    <name type="scientific">Dokdonella fugitiva</name>
    <dbReference type="NCBI Taxonomy" id="328517"/>
    <lineage>
        <taxon>Bacteria</taxon>
        <taxon>Pseudomonadati</taxon>
        <taxon>Pseudomonadota</taxon>
        <taxon>Gammaproteobacteria</taxon>
        <taxon>Lysobacterales</taxon>
        <taxon>Rhodanobacteraceae</taxon>
        <taxon>Dokdonella</taxon>
    </lineage>
</organism>
<accession>A0A4R2I4Z7</accession>
<dbReference type="OrthoDB" id="7871279at2"/>
<proteinExistence type="predicted"/>